<feature type="compositionally biased region" description="Polar residues" evidence="2">
    <location>
        <begin position="947"/>
        <end position="960"/>
    </location>
</feature>
<evidence type="ECO:0000256" key="1">
    <source>
        <dbReference type="SAM" id="Coils"/>
    </source>
</evidence>
<feature type="region of interest" description="Disordered" evidence="2">
    <location>
        <begin position="906"/>
        <end position="965"/>
    </location>
</feature>
<feature type="compositionally biased region" description="Polar residues" evidence="2">
    <location>
        <begin position="1185"/>
        <end position="1195"/>
    </location>
</feature>
<comment type="caution">
    <text evidence="4">The sequence shown here is derived from an EMBL/GenBank/DDBJ whole genome shotgun (WGS) entry which is preliminary data.</text>
</comment>
<keyword evidence="3" id="KW-0732">Signal</keyword>
<feature type="region of interest" description="Disordered" evidence="2">
    <location>
        <begin position="1003"/>
        <end position="1058"/>
    </location>
</feature>
<dbReference type="Proteomes" id="UP000215335">
    <property type="component" value="Unassembled WGS sequence"/>
</dbReference>
<evidence type="ECO:0000256" key="3">
    <source>
        <dbReference type="SAM" id="SignalP"/>
    </source>
</evidence>
<organism evidence="4 5">
    <name type="scientific">Trichomalopsis sarcophagae</name>
    <dbReference type="NCBI Taxonomy" id="543379"/>
    <lineage>
        <taxon>Eukaryota</taxon>
        <taxon>Metazoa</taxon>
        <taxon>Ecdysozoa</taxon>
        <taxon>Arthropoda</taxon>
        <taxon>Hexapoda</taxon>
        <taxon>Insecta</taxon>
        <taxon>Pterygota</taxon>
        <taxon>Neoptera</taxon>
        <taxon>Endopterygota</taxon>
        <taxon>Hymenoptera</taxon>
        <taxon>Apocrita</taxon>
        <taxon>Proctotrupomorpha</taxon>
        <taxon>Chalcidoidea</taxon>
        <taxon>Pteromalidae</taxon>
        <taxon>Pteromalinae</taxon>
        <taxon>Trichomalopsis</taxon>
    </lineage>
</organism>
<feature type="compositionally biased region" description="Low complexity" evidence="2">
    <location>
        <begin position="1168"/>
        <end position="1179"/>
    </location>
</feature>
<protein>
    <submittedName>
        <fullName evidence="4">Uncharacterized protein</fullName>
    </submittedName>
</protein>
<dbReference type="OrthoDB" id="7701604at2759"/>
<evidence type="ECO:0000313" key="5">
    <source>
        <dbReference type="Proteomes" id="UP000215335"/>
    </source>
</evidence>
<proteinExistence type="predicted"/>
<feature type="compositionally biased region" description="Low complexity" evidence="2">
    <location>
        <begin position="480"/>
        <end position="536"/>
    </location>
</feature>
<feature type="coiled-coil region" evidence="1">
    <location>
        <begin position="318"/>
        <end position="472"/>
    </location>
</feature>
<keyword evidence="5" id="KW-1185">Reference proteome</keyword>
<accession>A0A232FKV9</accession>
<feature type="region of interest" description="Disordered" evidence="2">
    <location>
        <begin position="44"/>
        <end position="66"/>
    </location>
</feature>
<feature type="chain" id="PRO_5012985998" evidence="3">
    <location>
        <begin position="18"/>
        <end position="1391"/>
    </location>
</feature>
<gene>
    <name evidence="4" type="ORF">TSAR_014947</name>
</gene>
<keyword evidence="1" id="KW-0175">Coiled coil</keyword>
<sequence>MLALVLAAVLVAQAVQGAPTNCGELCDQTTGSYGQSWGSHSSYSKQSRYGSHQSYSSGSRGLGATGGRLETLDENAVIGTPGLDRPGTWQDEKHYVTDDGKGEMNYRAGQTVTNNGFSKYASHSYRYGSHDSHAPLSNSQILSTSEFNSELQNIRSRIASFMGSFNLGSGSLINSNTLEDFKHNANLITTQFNDVCSQLDVNSSMYQQMQQELQQFLRQSEERQRQMEATIFQTASTTSTATHGSIHRYPVESRPAPIVRPDENAIFIQQQQQQRIEEEISQIQNQINSFYSTFNRVDSDVKFEENLNTEVNVITQKLIDLNLQAEQNQSQRQRIENMKNRYEAYVSSIRARIEEQVRRNQEEEVKRQQRLQEIENERIRLENAEQAKQAQLRLETERLRQQELEAERQRHAAEQRRLEAEAESRRRLQALEAEKQKIENDKINAEERRRQTEKLQIQLDQQQQHLQQLQAVQTTRPQVTGSVQVSGTSSLHHTVSGSYGSTGSSGSTGSYGSSGSIGSTGSYGSTGSSGTSGSYTRPQPLHIDLTAAVNRLQQDFNRIQNEVNKFNTYTMRLTADNKVSIVNEAKQRYDQLHQNLENICNQSSRYNNQNLLNSAQELQRHFESLYQKFQNEAARTISSDSQVSVSGGYTSSSSYGASGSHHVVHQPKVTNVEYSHEKSTEVEIGSSRRPAQHYASGSGYSQSSGYKSGYGASADDIYRTGAIDLGGSGYSGGVDCVEQQAGQPCIIPPRRNRRNVGDYGPNFDQPEDYSQKYVLPSLDDYQYTGRVELPRDHQPTRNSQYNRQSGSRGADLMRQPGEVDDYYYRRGQPESENQQHVNYGQNEDLDSLQRPRSQDVDVFGHRTVGRGQSGSAQQTGEFTLEKSGFNDYDKPTERSNSNVFMTTSRSAYGHSQRESDGLTLQNSGFNDYPSGSTENPRRVKPIRNYGHSGSQDFTLENSGFNDGVRPLASENLQLSQQTEDLTQQQNSFANSAVRNQRLERLDDFGVGDQTQQAASQIEFGPESQVGRGFSSQNAAKPERYSSNNQNNSQQGESRNEHPTGQYIENLSQQHQQPFDNTQEFGSDQSGRYIESANSQTERSYTSTENQGYISTIRPTVRPAPKPVPRYSRPWQVNNINNIRPQNINAGIEQSSTPKSVKPLSRGDLPGQSEPTTSESTTPSVYDNIPVTTERPSTTPKPYNDFDFGQHGQSGGAYHFNQHHSFRHNFSYTQNSNYFNQQGSNIDLGQTIQNPLSQLETQSQTDGYGLDQQSTYKFREEQSRHSRFDQTSSTNYDLNPINFENSQSLQSTSQSVFNQQTQFPSFEQSGQYGFEQQETNQRSEDLLAAGVIPLDERRPLDTWQENTTSSTFWKKIGQKLSHSYDKAKEKAKNIFG</sequence>
<dbReference type="STRING" id="543379.A0A232FKV9"/>
<name>A0A232FKV9_9HYME</name>
<dbReference type="EMBL" id="NNAY01000065">
    <property type="protein sequence ID" value="OXU31374.1"/>
    <property type="molecule type" value="Genomic_DNA"/>
</dbReference>
<feature type="signal peptide" evidence="3">
    <location>
        <begin position="1"/>
        <end position="17"/>
    </location>
</feature>
<evidence type="ECO:0000256" key="2">
    <source>
        <dbReference type="SAM" id="MobiDB-lite"/>
    </source>
</evidence>
<feature type="coiled-coil region" evidence="1">
    <location>
        <begin position="542"/>
        <end position="628"/>
    </location>
</feature>
<feature type="region of interest" description="Disordered" evidence="2">
    <location>
        <begin position="787"/>
        <end position="815"/>
    </location>
</feature>
<evidence type="ECO:0000313" key="4">
    <source>
        <dbReference type="EMBL" id="OXU31374.1"/>
    </source>
</evidence>
<reference evidence="4 5" key="1">
    <citation type="journal article" date="2017" name="Curr. Biol.">
        <title>The Evolution of Venom by Co-option of Single-Copy Genes.</title>
        <authorList>
            <person name="Martinson E.O."/>
            <person name="Mrinalini"/>
            <person name="Kelkar Y.D."/>
            <person name="Chang C.H."/>
            <person name="Werren J.H."/>
        </authorList>
    </citation>
    <scope>NUCLEOTIDE SEQUENCE [LARGE SCALE GENOMIC DNA]</scope>
    <source>
        <strain evidence="4 5">Alberta</strain>
        <tissue evidence="4">Whole body</tissue>
    </source>
</reference>
<feature type="compositionally biased region" description="Low complexity" evidence="2">
    <location>
        <begin position="1041"/>
        <end position="1050"/>
    </location>
</feature>
<feature type="compositionally biased region" description="Low complexity" evidence="2">
    <location>
        <begin position="641"/>
        <end position="661"/>
    </location>
</feature>
<feature type="region of interest" description="Disordered" evidence="2">
    <location>
        <begin position="1141"/>
        <end position="1195"/>
    </location>
</feature>
<feature type="compositionally biased region" description="Low complexity" evidence="2">
    <location>
        <begin position="694"/>
        <end position="706"/>
    </location>
</feature>
<feature type="compositionally biased region" description="Polar residues" evidence="2">
    <location>
        <begin position="796"/>
        <end position="807"/>
    </location>
</feature>
<dbReference type="Gene3D" id="1.20.58.60">
    <property type="match status" value="1"/>
</dbReference>
<feature type="region of interest" description="Disordered" evidence="2">
    <location>
        <begin position="676"/>
        <end position="706"/>
    </location>
</feature>
<feature type="compositionally biased region" description="Polar residues" evidence="2">
    <location>
        <begin position="44"/>
        <end position="59"/>
    </location>
</feature>
<feature type="compositionally biased region" description="Polar residues" evidence="2">
    <location>
        <begin position="918"/>
        <end position="934"/>
    </location>
</feature>
<feature type="region of interest" description="Disordered" evidence="2">
    <location>
        <begin position="640"/>
        <end position="662"/>
    </location>
</feature>
<feature type="region of interest" description="Disordered" evidence="2">
    <location>
        <begin position="746"/>
        <end position="770"/>
    </location>
</feature>
<feature type="region of interest" description="Disordered" evidence="2">
    <location>
        <begin position="480"/>
        <end position="538"/>
    </location>
</feature>